<evidence type="ECO:0000313" key="4">
    <source>
        <dbReference type="Proteomes" id="UP001163105"/>
    </source>
</evidence>
<reference evidence="3" key="1">
    <citation type="submission" date="2023-01" db="EMBL/GenBank/DDBJ databases">
        <title>The growth and conidiation of Purpureocillium lavendulum are regulated by nitrogen source and histone H3K14 acetylation.</title>
        <authorList>
            <person name="Tang P."/>
            <person name="Han J."/>
            <person name="Zhang C."/>
            <person name="Tang P."/>
            <person name="Qi F."/>
            <person name="Zhang K."/>
            <person name="Liang L."/>
        </authorList>
    </citation>
    <scope>NUCLEOTIDE SEQUENCE</scope>
    <source>
        <strain evidence="3">YMF1.00683</strain>
    </source>
</reference>
<sequence>MIVSTPDLAVAKAALTAALLRSDPTPMARGPIEAGIEHIDRTLDKCSNPNVQECKNWIATNVVHSHGRTTALGKFLVALSESMEEDFDRPSVRKRRLHVLYIVSDVLHHVVVRQGNLGFGALWAVHLPDMVTAASFFDKSPKHIARVRDLLSIWEERKYIPTALLERLKECVTLASDKHSGYPIFPKEDDAATGAAKPPFTTPYIHGDPSLPWHEQPASCWLPLLKKGRGKPMRPEDVRPVTIHAGPNDDELDKVVDEVIALRHELWRPKPVAELADYDMNAMGQLIKPGVPEEKQVNYYGWTLAEPIACAFSQETSSLVALDEPQQQPTPISGSKPSRTTDTSKTGDEEPAAVVAVAAVVIGAVAEAVTIIDAMVLARSRRLAWTQKLFRHVMTPQHHIGKEN</sequence>
<dbReference type="AlphaFoldDB" id="A0AB34FM84"/>
<dbReference type="InterPro" id="IPR006569">
    <property type="entry name" value="CID_dom"/>
</dbReference>
<dbReference type="GO" id="GO:0048471">
    <property type="term" value="C:perinuclear region of cytoplasm"/>
    <property type="evidence" value="ECO:0007669"/>
    <property type="project" value="TreeGrafter"/>
</dbReference>
<proteinExistence type="predicted"/>
<name>A0AB34FM84_9HYPO</name>
<evidence type="ECO:0000259" key="2">
    <source>
        <dbReference type="PROSITE" id="PS51391"/>
    </source>
</evidence>
<dbReference type="PANTHER" id="PTHR12323">
    <property type="entry name" value="SR-RELATED CTD ASSOCIATED FACTOR 6"/>
    <property type="match status" value="1"/>
</dbReference>
<comment type="caution">
    <text evidence="3">The sequence shown here is derived from an EMBL/GenBank/DDBJ whole genome shotgun (WGS) entry which is preliminary data.</text>
</comment>
<evidence type="ECO:0000256" key="1">
    <source>
        <dbReference type="SAM" id="MobiDB-lite"/>
    </source>
</evidence>
<feature type="region of interest" description="Disordered" evidence="1">
    <location>
        <begin position="323"/>
        <end position="348"/>
    </location>
</feature>
<feature type="domain" description="CID" evidence="2">
    <location>
        <begin position="27"/>
        <end position="176"/>
    </location>
</feature>
<evidence type="ECO:0000313" key="3">
    <source>
        <dbReference type="EMBL" id="KAJ6440013.1"/>
    </source>
</evidence>
<keyword evidence="4" id="KW-1185">Reference proteome</keyword>
<protein>
    <submittedName>
        <fullName evidence="3">Uricase</fullName>
    </submittedName>
</protein>
<gene>
    <name evidence="3" type="ORF">O9K51_07904</name>
</gene>
<dbReference type="Proteomes" id="UP001163105">
    <property type="component" value="Unassembled WGS sequence"/>
</dbReference>
<accession>A0AB34FM84</accession>
<dbReference type="InterPro" id="IPR008942">
    <property type="entry name" value="ENTH_VHS"/>
</dbReference>
<dbReference type="PROSITE" id="PS51391">
    <property type="entry name" value="CID"/>
    <property type="match status" value="1"/>
</dbReference>
<dbReference type="Gene3D" id="1.25.40.90">
    <property type="match status" value="1"/>
</dbReference>
<organism evidence="3 4">
    <name type="scientific">Purpureocillium lavendulum</name>
    <dbReference type="NCBI Taxonomy" id="1247861"/>
    <lineage>
        <taxon>Eukaryota</taxon>
        <taxon>Fungi</taxon>
        <taxon>Dikarya</taxon>
        <taxon>Ascomycota</taxon>
        <taxon>Pezizomycotina</taxon>
        <taxon>Sordariomycetes</taxon>
        <taxon>Hypocreomycetidae</taxon>
        <taxon>Hypocreales</taxon>
        <taxon>Ophiocordycipitaceae</taxon>
        <taxon>Purpureocillium</taxon>
    </lineage>
</organism>
<dbReference type="Pfam" id="PF04818">
    <property type="entry name" value="CID"/>
    <property type="match status" value="1"/>
</dbReference>
<dbReference type="PANTHER" id="PTHR12323:SF0">
    <property type="entry name" value="CALCIUM HOMEOSTASIS ENDOPLASMIC RETICULUM PROTEIN"/>
    <property type="match status" value="1"/>
</dbReference>
<feature type="compositionally biased region" description="Polar residues" evidence="1">
    <location>
        <begin position="323"/>
        <end position="344"/>
    </location>
</feature>
<dbReference type="GO" id="GO:0006874">
    <property type="term" value="P:intracellular calcium ion homeostasis"/>
    <property type="evidence" value="ECO:0007669"/>
    <property type="project" value="TreeGrafter"/>
</dbReference>
<dbReference type="EMBL" id="JAQHRD010000006">
    <property type="protein sequence ID" value="KAJ6440013.1"/>
    <property type="molecule type" value="Genomic_DNA"/>
</dbReference>